<name>A0A0W8AZ09_PHYNI</name>
<evidence type="ECO:0000313" key="3">
    <source>
        <dbReference type="Proteomes" id="UP000052943"/>
    </source>
</evidence>
<proteinExistence type="predicted"/>
<evidence type="ECO:0000256" key="1">
    <source>
        <dbReference type="SAM" id="SignalP"/>
    </source>
</evidence>
<keyword evidence="1" id="KW-0732">Signal</keyword>
<comment type="caution">
    <text evidence="2">The sequence shown here is derived from an EMBL/GenBank/DDBJ whole genome shotgun (WGS) entry which is preliminary data.</text>
</comment>
<protein>
    <recommendedName>
        <fullName evidence="4">RxLR effector protein</fullName>
    </recommendedName>
</protein>
<accession>A0A0W8AZ09</accession>
<feature type="signal peptide" evidence="1">
    <location>
        <begin position="1"/>
        <end position="23"/>
    </location>
</feature>
<evidence type="ECO:0008006" key="4">
    <source>
        <dbReference type="Google" id="ProtNLM"/>
    </source>
</evidence>
<evidence type="ECO:0000313" key="2">
    <source>
        <dbReference type="EMBL" id="KUF64794.1"/>
    </source>
</evidence>
<dbReference type="AlphaFoldDB" id="A0A0W8AZ09"/>
<gene>
    <name evidence="2" type="ORF">AM587_10007933</name>
</gene>
<reference evidence="2 3" key="1">
    <citation type="submission" date="2015-11" db="EMBL/GenBank/DDBJ databases">
        <title>Genomes and virulence difference between two physiological races of Phytophthora nicotianae.</title>
        <authorList>
            <person name="Liu H."/>
            <person name="Ma X."/>
            <person name="Yu H."/>
            <person name="Fang D."/>
            <person name="Li Y."/>
            <person name="Wang X."/>
            <person name="Wang W."/>
            <person name="Dong Y."/>
            <person name="Xiao B."/>
        </authorList>
    </citation>
    <scope>NUCLEOTIDE SEQUENCE [LARGE SCALE GENOMIC DNA]</scope>
    <source>
        <strain evidence="3">race 0</strain>
    </source>
</reference>
<dbReference type="Proteomes" id="UP000052943">
    <property type="component" value="Unassembled WGS sequence"/>
</dbReference>
<dbReference type="OrthoDB" id="128682at2759"/>
<organism evidence="2 3">
    <name type="scientific">Phytophthora nicotianae</name>
    <name type="common">Potato buckeye rot agent</name>
    <name type="synonym">Phytophthora parasitica</name>
    <dbReference type="NCBI Taxonomy" id="4792"/>
    <lineage>
        <taxon>Eukaryota</taxon>
        <taxon>Sar</taxon>
        <taxon>Stramenopiles</taxon>
        <taxon>Oomycota</taxon>
        <taxon>Peronosporomycetes</taxon>
        <taxon>Peronosporales</taxon>
        <taxon>Peronosporaceae</taxon>
        <taxon>Phytophthora</taxon>
    </lineage>
</organism>
<dbReference type="EMBL" id="LNFO01006119">
    <property type="protein sequence ID" value="KUF64794.1"/>
    <property type="molecule type" value="Genomic_DNA"/>
</dbReference>
<feature type="chain" id="PRO_5006939721" description="RxLR effector protein" evidence="1">
    <location>
        <begin position="24"/>
        <end position="255"/>
    </location>
</feature>
<sequence length="255" mass="29592">MRSPPIVIVAYLVFLAGSLFSAAHPSSISSIIPDQTRSLPDNTNTADKESSAERGAWQWVKVRLWLELGMSDGYVRKALKLDSLDDAALKAHKNYKYYEFFYKKALTFRLFRMLKTEATTFDVWKWLGFSHIKAGDLKQIVGTTEFEAYERYVTTFYRKVQNEVDSLMPIWYPIPSVRASLDATEAEKTARTLIMAKLDMREDIAKILLGMTEPGKWNVPLKNDALLQHKDYKYLKLFRNRHQKPLKWEEVNNIV</sequence>